<dbReference type="Proteomes" id="UP000051412">
    <property type="component" value="Unassembled WGS sequence"/>
</dbReference>
<dbReference type="PATRIC" id="fig|1423782.4.peg.193"/>
<dbReference type="Pfam" id="PF00144">
    <property type="entry name" value="Beta-lactamase"/>
    <property type="match status" value="1"/>
</dbReference>
<organism evidence="2 3">
    <name type="scientific">Limosilactobacillus panis DSM 6035</name>
    <dbReference type="NCBI Taxonomy" id="1423782"/>
    <lineage>
        <taxon>Bacteria</taxon>
        <taxon>Bacillati</taxon>
        <taxon>Bacillota</taxon>
        <taxon>Bacilli</taxon>
        <taxon>Lactobacillales</taxon>
        <taxon>Lactobacillaceae</taxon>
        <taxon>Limosilactobacillus</taxon>
    </lineage>
</organism>
<evidence type="ECO:0000259" key="1">
    <source>
        <dbReference type="Pfam" id="PF00144"/>
    </source>
</evidence>
<keyword evidence="3" id="KW-1185">Reference proteome</keyword>
<dbReference type="PANTHER" id="PTHR43283:SF3">
    <property type="entry name" value="BETA-LACTAMASE FAMILY PROTEIN (AFU_ORTHOLOGUE AFUA_5G07500)"/>
    <property type="match status" value="1"/>
</dbReference>
<dbReference type="PANTHER" id="PTHR43283">
    <property type="entry name" value="BETA-LACTAMASE-RELATED"/>
    <property type="match status" value="1"/>
</dbReference>
<dbReference type="InterPro" id="IPR050789">
    <property type="entry name" value="Diverse_Enzym_Activities"/>
</dbReference>
<accession>A0A0R1XEN0</accession>
<sequence length="357" mass="40240">MKGDKTMSKHGLRTLFLVLSVSLGCFLRPTLVWAQVATPAQREAVQHLLLQKHVNGLALINGPGDHPEVVSNQVTRDSQQVVRTNRVIPIASFQKLMTGVAINQLVLSGKLALSTPLSAFYPQVANGSQITIGRLMMHTSGLRNVPGKLAAPLEDEAAQRQYMLKHYRSTGKFSWCYSDVDFSFLAAVIHRTTRQSYQNYLADKVSRPLGVRVEFADHLTNGHRVTQAMGKKQGWSTLQRRMSKEPGAGDILCTPVAYWYFLYRGVLDNPTMLAQYTNRQAAWETYFGGAYIEAPYLHANGYLSGYSCTFYSNWESRQTVMLFANNLSYHELRVVNSQLVHAYFDDHRTEQKQINAE</sequence>
<comment type="caution">
    <text evidence="2">The sequence shown here is derived from an EMBL/GenBank/DDBJ whole genome shotgun (WGS) entry which is preliminary data.</text>
</comment>
<gene>
    <name evidence="2" type="ORF">FD32_GL000192</name>
</gene>
<proteinExistence type="predicted"/>
<dbReference type="InterPro" id="IPR012338">
    <property type="entry name" value="Beta-lactam/transpept-like"/>
</dbReference>
<evidence type="ECO:0000313" key="3">
    <source>
        <dbReference type="Proteomes" id="UP000051412"/>
    </source>
</evidence>
<feature type="domain" description="Beta-lactamase-related" evidence="1">
    <location>
        <begin position="45"/>
        <end position="285"/>
    </location>
</feature>
<dbReference type="PROSITE" id="PS51257">
    <property type="entry name" value="PROKAR_LIPOPROTEIN"/>
    <property type="match status" value="1"/>
</dbReference>
<dbReference type="SUPFAM" id="SSF56601">
    <property type="entry name" value="beta-lactamase/transpeptidase-like"/>
    <property type="match status" value="1"/>
</dbReference>
<name>A0A0R1XEN0_9LACO</name>
<protein>
    <submittedName>
        <fullName evidence="2">Beta-lactamase</fullName>
    </submittedName>
</protein>
<dbReference type="STRING" id="1423782.FD32_GL000192"/>
<dbReference type="AlphaFoldDB" id="A0A0R1XEN0"/>
<dbReference type="Gene3D" id="3.40.710.10">
    <property type="entry name" value="DD-peptidase/beta-lactamase superfamily"/>
    <property type="match status" value="1"/>
</dbReference>
<dbReference type="EMBL" id="AZGM01000070">
    <property type="protein sequence ID" value="KRM26948.1"/>
    <property type="molecule type" value="Genomic_DNA"/>
</dbReference>
<dbReference type="InterPro" id="IPR001466">
    <property type="entry name" value="Beta-lactam-related"/>
</dbReference>
<reference evidence="2 3" key="1">
    <citation type="journal article" date="2015" name="Genome Announc.">
        <title>Expanding the biotechnology potential of lactobacilli through comparative genomics of 213 strains and associated genera.</title>
        <authorList>
            <person name="Sun Z."/>
            <person name="Harris H.M."/>
            <person name="McCann A."/>
            <person name="Guo C."/>
            <person name="Argimon S."/>
            <person name="Zhang W."/>
            <person name="Yang X."/>
            <person name="Jeffery I.B."/>
            <person name="Cooney J.C."/>
            <person name="Kagawa T.F."/>
            <person name="Liu W."/>
            <person name="Song Y."/>
            <person name="Salvetti E."/>
            <person name="Wrobel A."/>
            <person name="Rasinkangas P."/>
            <person name="Parkhill J."/>
            <person name="Rea M.C."/>
            <person name="O'Sullivan O."/>
            <person name="Ritari J."/>
            <person name="Douillard F.P."/>
            <person name="Paul Ross R."/>
            <person name="Yang R."/>
            <person name="Briner A.E."/>
            <person name="Felis G.E."/>
            <person name="de Vos W.M."/>
            <person name="Barrangou R."/>
            <person name="Klaenhammer T.R."/>
            <person name="Caufield P.W."/>
            <person name="Cui Y."/>
            <person name="Zhang H."/>
            <person name="O'Toole P.W."/>
        </authorList>
    </citation>
    <scope>NUCLEOTIDE SEQUENCE [LARGE SCALE GENOMIC DNA]</scope>
    <source>
        <strain evidence="2 3">DSM 6035</strain>
    </source>
</reference>
<evidence type="ECO:0000313" key="2">
    <source>
        <dbReference type="EMBL" id="KRM26948.1"/>
    </source>
</evidence>